<dbReference type="OrthoDB" id="421226at2759"/>
<evidence type="ECO:0000256" key="5">
    <source>
        <dbReference type="SAM" id="Phobius"/>
    </source>
</evidence>
<keyword evidence="7" id="KW-0407">Ion channel</keyword>
<dbReference type="HOGENOM" id="CLU_080321_1_0_1"/>
<keyword evidence="7" id="KW-0813">Transport</keyword>
<evidence type="ECO:0000313" key="9">
    <source>
        <dbReference type="Proteomes" id="UP000001555"/>
    </source>
</evidence>
<organism>
    <name type="scientific">Ixodes scapularis</name>
    <name type="common">Black-legged tick</name>
    <name type="synonym">Deer tick</name>
    <dbReference type="NCBI Taxonomy" id="6945"/>
    <lineage>
        <taxon>Eukaryota</taxon>
        <taxon>Metazoa</taxon>
        <taxon>Ecdysozoa</taxon>
        <taxon>Arthropoda</taxon>
        <taxon>Chelicerata</taxon>
        <taxon>Arachnida</taxon>
        <taxon>Acari</taxon>
        <taxon>Parasitiformes</taxon>
        <taxon>Ixodida</taxon>
        <taxon>Ixodoidea</taxon>
        <taxon>Ixodidae</taxon>
        <taxon>Ixodinae</taxon>
        <taxon>Ixodes</taxon>
    </lineage>
</organism>
<evidence type="ECO:0000256" key="4">
    <source>
        <dbReference type="ARBA" id="ARBA00023136"/>
    </source>
</evidence>
<reference evidence="8" key="2">
    <citation type="submission" date="2020-05" db="UniProtKB">
        <authorList>
            <consortium name="EnsemblMetazoa"/>
        </authorList>
    </citation>
    <scope>IDENTIFICATION</scope>
    <source>
        <strain evidence="8">wikel</strain>
    </source>
</reference>
<dbReference type="Pfam" id="PF00520">
    <property type="entry name" value="Ion_trans"/>
    <property type="match status" value="1"/>
</dbReference>
<keyword evidence="2 5" id="KW-0812">Transmembrane</keyword>
<feature type="domain" description="Ion transport" evidence="6">
    <location>
        <begin position="1"/>
        <end position="141"/>
    </location>
</feature>
<dbReference type="Proteomes" id="UP000001555">
    <property type="component" value="Unassembled WGS sequence"/>
</dbReference>
<accession>B7PN47</accession>
<dbReference type="PANTHER" id="PTHR45689:SF5">
    <property type="entry name" value="I[[H]] CHANNEL, ISOFORM E"/>
    <property type="match status" value="1"/>
</dbReference>
<evidence type="ECO:0000313" key="8">
    <source>
        <dbReference type="EnsemblMetazoa" id="ISCW006434-PA"/>
    </source>
</evidence>
<protein>
    <submittedName>
        <fullName evidence="7 8">Hyperpolarization activated cyclic nucleotide-gated potassium channel, putative</fullName>
    </submittedName>
</protein>
<evidence type="ECO:0000256" key="1">
    <source>
        <dbReference type="ARBA" id="ARBA00004141"/>
    </source>
</evidence>
<dbReference type="PANTHER" id="PTHR45689">
    <property type="entry name" value="I[[H]] CHANNEL, ISOFORM E"/>
    <property type="match status" value="1"/>
</dbReference>
<name>B7PN47_IXOSC</name>
<reference evidence="7 9" key="1">
    <citation type="submission" date="2008-03" db="EMBL/GenBank/DDBJ databases">
        <title>Annotation of Ixodes scapularis.</title>
        <authorList>
            <consortium name="Ixodes scapularis Genome Project Consortium"/>
            <person name="Caler E."/>
            <person name="Hannick L.I."/>
            <person name="Bidwell S."/>
            <person name="Joardar V."/>
            <person name="Thiagarajan M."/>
            <person name="Amedeo P."/>
            <person name="Galinsky K.J."/>
            <person name="Schobel S."/>
            <person name="Inman J."/>
            <person name="Hostetler J."/>
            <person name="Miller J."/>
            <person name="Hammond M."/>
            <person name="Megy K."/>
            <person name="Lawson D."/>
            <person name="Kodira C."/>
            <person name="Sutton G."/>
            <person name="Meyer J."/>
            <person name="Hill C.A."/>
            <person name="Birren B."/>
            <person name="Nene V."/>
            <person name="Collins F."/>
            <person name="Alarcon-Chaidez F."/>
            <person name="Wikel S."/>
            <person name="Strausberg R."/>
        </authorList>
    </citation>
    <scope>NUCLEOTIDE SEQUENCE [LARGE SCALE GENOMIC DNA]</scope>
    <source>
        <strain evidence="9">Wikel</strain>
        <strain evidence="7">Wikel colony</strain>
    </source>
</reference>
<keyword evidence="7" id="KW-0406">Ion transport</keyword>
<comment type="subcellular location">
    <subcellularLocation>
        <location evidence="1">Membrane</location>
        <topology evidence="1">Multi-pass membrane protein</topology>
    </subcellularLocation>
</comment>
<evidence type="ECO:0000256" key="3">
    <source>
        <dbReference type="ARBA" id="ARBA00022989"/>
    </source>
</evidence>
<sequence>MVLLLVANMVFVPLHIAFFPGRASTRWIIFLAITEVLLISDIFLNFRTGVVEDLTRNVVIDRGEIAKRYLRGWFLVDVISSVPLDIVVWLIPVITGAQPDPDSAMARVVRLLSFVKLLKLSRLVRYGSRTEQILSIKVSQKKYVFISSFFCHV</sequence>
<feature type="transmembrane region" description="Helical" evidence="5">
    <location>
        <begin position="27"/>
        <end position="46"/>
    </location>
</feature>
<dbReference type="InParanoid" id="B7PN47"/>
<dbReference type="InterPro" id="IPR005821">
    <property type="entry name" value="Ion_trans_dom"/>
</dbReference>
<keyword evidence="3 5" id="KW-1133">Transmembrane helix</keyword>
<dbReference type="EMBL" id="ABJB010024769">
    <property type="status" value="NOT_ANNOTATED_CDS"/>
    <property type="molecule type" value="Genomic_DNA"/>
</dbReference>
<dbReference type="EMBL" id="ABJB010149955">
    <property type="status" value="NOT_ANNOTATED_CDS"/>
    <property type="molecule type" value="Genomic_DNA"/>
</dbReference>
<dbReference type="PaxDb" id="6945-B7PN47"/>
<dbReference type="Gene3D" id="1.10.287.70">
    <property type="match status" value="1"/>
</dbReference>
<dbReference type="GO" id="GO:0005216">
    <property type="term" value="F:monoatomic ion channel activity"/>
    <property type="evidence" value="ECO:0007669"/>
    <property type="project" value="InterPro"/>
</dbReference>
<dbReference type="EMBL" id="DS749881">
    <property type="protein sequence ID" value="EEC08019.1"/>
    <property type="molecule type" value="Genomic_DNA"/>
</dbReference>
<dbReference type="VEuPathDB" id="VectorBase:ISCP_010391"/>
<dbReference type="AlphaFoldDB" id="B7PN47"/>
<evidence type="ECO:0000256" key="2">
    <source>
        <dbReference type="ARBA" id="ARBA00022692"/>
    </source>
</evidence>
<dbReference type="VEuPathDB" id="VectorBase:ISCW006434"/>
<dbReference type="EnsemblMetazoa" id="ISCW006434-RA">
    <property type="protein sequence ID" value="ISCW006434-PA"/>
    <property type="gene ID" value="ISCW006434"/>
</dbReference>
<proteinExistence type="predicted"/>
<feature type="transmembrane region" description="Helical" evidence="5">
    <location>
        <begin position="72"/>
        <end position="92"/>
    </location>
</feature>
<dbReference type="SUPFAM" id="SSF81324">
    <property type="entry name" value="Voltage-gated potassium channels"/>
    <property type="match status" value="1"/>
</dbReference>
<dbReference type="InterPro" id="IPR051413">
    <property type="entry name" value="K/Na_HCN_channel"/>
</dbReference>
<keyword evidence="4 5" id="KW-0472">Membrane</keyword>
<evidence type="ECO:0000259" key="6">
    <source>
        <dbReference type="Pfam" id="PF00520"/>
    </source>
</evidence>
<dbReference type="GO" id="GO:0016020">
    <property type="term" value="C:membrane"/>
    <property type="evidence" value="ECO:0007669"/>
    <property type="project" value="UniProtKB-SubCell"/>
</dbReference>
<gene>
    <name evidence="7" type="ORF">IscW_ISCW006434</name>
</gene>
<dbReference type="STRING" id="6945.B7PN47"/>
<evidence type="ECO:0000313" key="7">
    <source>
        <dbReference type="EMBL" id="EEC08019.1"/>
    </source>
</evidence>
<keyword evidence="9" id="KW-1185">Reference proteome</keyword>